<dbReference type="eggNOG" id="COG1606">
    <property type="taxonomic scope" value="Bacteria"/>
</dbReference>
<protein>
    <submittedName>
        <fullName evidence="4">TIGR00268 family protein</fullName>
    </submittedName>
</protein>
<dbReference type="Proteomes" id="UP000018458">
    <property type="component" value="Unassembled WGS sequence"/>
</dbReference>
<name>E8LIS6_SUCHY</name>
<dbReference type="GO" id="GO:0008033">
    <property type="term" value="P:tRNA processing"/>
    <property type="evidence" value="ECO:0007669"/>
    <property type="project" value="UniProtKB-KW"/>
</dbReference>
<dbReference type="PANTHER" id="PTHR43169">
    <property type="entry name" value="EXSB FAMILY PROTEIN"/>
    <property type="match status" value="1"/>
</dbReference>
<dbReference type="InterPro" id="IPR011063">
    <property type="entry name" value="TilS/TtcA_N"/>
</dbReference>
<dbReference type="InterPro" id="IPR014729">
    <property type="entry name" value="Rossmann-like_a/b/a_fold"/>
</dbReference>
<evidence type="ECO:0000313" key="4">
    <source>
        <dbReference type="EMBL" id="EFY07610.1"/>
    </source>
</evidence>
<dbReference type="GO" id="GO:0016783">
    <property type="term" value="F:sulfurtransferase activity"/>
    <property type="evidence" value="ECO:0007669"/>
    <property type="project" value="InterPro"/>
</dbReference>
<dbReference type="EMBL" id="AEVO01000026">
    <property type="protein sequence ID" value="EFY07610.1"/>
    <property type="molecule type" value="Genomic_DNA"/>
</dbReference>
<dbReference type="RefSeq" id="WP_009142814.1">
    <property type="nucleotide sequence ID" value="NZ_GL830964.1"/>
</dbReference>
<accession>E8LIS6</accession>
<evidence type="ECO:0000256" key="2">
    <source>
        <dbReference type="PIRSR" id="PIRSR006661-1"/>
    </source>
</evidence>
<dbReference type="CDD" id="cd01990">
    <property type="entry name" value="LarE-like"/>
    <property type="match status" value="1"/>
</dbReference>
<dbReference type="Gene3D" id="3.40.50.620">
    <property type="entry name" value="HUPs"/>
    <property type="match status" value="1"/>
</dbReference>
<dbReference type="InterPro" id="IPR052188">
    <property type="entry name" value="Ni-pincer_cofactor_biosynth"/>
</dbReference>
<organism evidence="4 5">
    <name type="scientific">Succinatimonas hippei (strain DSM 22608 / JCM 16073 / KCTC 15190 / YIT 12066)</name>
    <dbReference type="NCBI Taxonomy" id="762983"/>
    <lineage>
        <taxon>Bacteria</taxon>
        <taxon>Pseudomonadati</taxon>
        <taxon>Pseudomonadota</taxon>
        <taxon>Gammaproteobacteria</taxon>
        <taxon>Aeromonadales</taxon>
        <taxon>Succinivibrionaceae</taxon>
        <taxon>Succinatimonas</taxon>
    </lineage>
</organism>
<feature type="active site" description="Nucleophile and sulfur donor" evidence="2">
    <location>
        <position position="176"/>
    </location>
</feature>
<dbReference type="PIRSF" id="PIRSF006661">
    <property type="entry name" value="PP-lp_UCP006661"/>
    <property type="match status" value="1"/>
</dbReference>
<dbReference type="HOGENOM" id="CLU_061181_2_0_6"/>
<dbReference type="SUPFAM" id="SSF52402">
    <property type="entry name" value="Adenine nucleotide alpha hydrolases-like"/>
    <property type="match status" value="1"/>
</dbReference>
<dbReference type="PANTHER" id="PTHR43169:SF2">
    <property type="entry name" value="NAD_GMP SYNTHASE DOMAIN-CONTAINING PROTEIN"/>
    <property type="match status" value="1"/>
</dbReference>
<feature type="domain" description="tRNA(Ile)-lysidine/2-thiocytidine synthase N-terminal" evidence="3">
    <location>
        <begin position="20"/>
        <end position="130"/>
    </location>
</feature>
<dbReference type="InterPro" id="IPR005232">
    <property type="entry name" value="LarE"/>
</dbReference>
<gene>
    <name evidence="4" type="ORF">HMPREF9444_00596</name>
</gene>
<comment type="caution">
    <text evidence="4">The sequence shown here is derived from an EMBL/GenBank/DDBJ whole genome shotgun (WGS) entry which is preliminary data.</text>
</comment>
<evidence type="ECO:0000313" key="5">
    <source>
        <dbReference type="Proteomes" id="UP000018458"/>
    </source>
</evidence>
<dbReference type="AlphaFoldDB" id="E8LIS6"/>
<dbReference type="NCBIfam" id="TIGR00268">
    <property type="entry name" value="ATP-dependent sacrificial sulfur transferase LarE"/>
    <property type="match status" value="1"/>
</dbReference>
<dbReference type="Pfam" id="PF01171">
    <property type="entry name" value="ATP_bind_3"/>
    <property type="match status" value="1"/>
</dbReference>
<proteinExistence type="predicted"/>
<reference evidence="4 5" key="1">
    <citation type="submission" date="2011-01" db="EMBL/GenBank/DDBJ databases">
        <authorList>
            <person name="Weinstock G."/>
            <person name="Sodergren E."/>
            <person name="Clifton S."/>
            <person name="Fulton L."/>
            <person name="Fulton B."/>
            <person name="Courtney L."/>
            <person name="Fronick C."/>
            <person name="Harrison M."/>
            <person name="Strong C."/>
            <person name="Farmer C."/>
            <person name="Delahaunty K."/>
            <person name="Markovic C."/>
            <person name="Hall O."/>
            <person name="Minx P."/>
            <person name="Tomlinson C."/>
            <person name="Mitreva M."/>
            <person name="Hou S."/>
            <person name="Chen J."/>
            <person name="Wollam A."/>
            <person name="Pepin K.H."/>
            <person name="Johnson M."/>
            <person name="Bhonagiri V."/>
            <person name="Zhang X."/>
            <person name="Suruliraj S."/>
            <person name="Warren W."/>
            <person name="Chinwalla A."/>
            <person name="Mardis E.R."/>
            <person name="Wilson R.K."/>
        </authorList>
    </citation>
    <scope>NUCLEOTIDE SEQUENCE [LARGE SCALE GENOMIC DNA]</scope>
    <source>
        <strain evidence="5">DSM 22608 / JCM 16073 / KCTC 15190 / YIT 12066</strain>
    </source>
</reference>
<keyword evidence="5" id="KW-1185">Reference proteome</keyword>
<sequence length="270" mass="30155">MPSAEEKLISYLTPYAKKRTALAFSGGADSTLLLFELSKLCRKEGGSVYAFYASTALNPRLEAKEALNICQSFNVSLEIIEISVLEYIKNNPINRCYLCKKHIFSAIANKARQRKCDVIFDGTNSDDLKEYRPGIKALHELDILSPLALMNINKTEVRHILKNHDIKTAAKPSAPCLATRFPYGTCLTQEKLDAVGNAESKIKALGFYNVRVRAHDNIARIELDENEFSKALAQKNMLLGIIKQAGFDYVTLDLEGFKSGSMDKKLLKNN</sequence>
<evidence type="ECO:0000256" key="1">
    <source>
        <dbReference type="ARBA" id="ARBA00022694"/>
    </source>
</evidence>
<keyword evidence="1" id="KW-0819">tRNA processing</keyword>
<evidence type="ECO:0000259" key="3">
    <source>
        <dbReference type="Pfam" id="PF01171"/>
    </source>
</evidence>
<dbReference type="STRING" id="762983.HMPREF9444_00596"/>